<evidence type="ECO:0000259" key="2">
    <source>
        <dbReference type="Pfam" id="PF03713"/>
    </source>
</evidence>
<keyword evidence="4" id="KW-1185">Reference proteome</keyword>
<feature type="chain" id="PRO_5046120114" evidence="1">
    <location>
        <begin position="21"/>
        <end position="172"/>
    </location>
</feature>
<protein>
    <submittedName>
        <fullName evidence="3">DUF305 domain-containing protein</fullName>
    </submittedName>
</protein>
<accession>A0ABU8MGD3</accession>
<comment type="caution">
    <text evidence="3">The sequence shown here is derived from an EMBL/GenBank/DDBJ whole genome shotgun (WGS) entry which is preliminary data.</text>
</comment>
<dbReference type="InterPro" id="IPR005183">
    <property type="entry name" value="DUF305_CopM-like"/>
</dbReference>
<feature type="signal peptide" evidence="1">
    <location>
        <begin position="1"/>
        <end position="20"/>
    </location>
</feature>
<proteinExistence type="predicted"/>
<dbReference type="RefSeq" id="WP_337707186.1">
    <property type="nucleotide sequence ID" value="NZ_JBBEGM010000021.1"/>
</dbReference>
<evidence type="ECO:0000256" key="1">
    <source>
        <dbReference type="SAM" id="SignalP"/>
    </source>
</evidence>
<sequence length="172" mass="18087">MLRVLAAVLLAAVLAGCADAPVANPDAGFVAAMVPHHEQALELTAMIGGRGASPGLEAVALRIDRAQVEEIGQMQGLALSRGLPAGPMEHHHMPGMADPGTLQTLSTLRGPAFERLWLDTMIRHHEGAVTMANDYLAAGTDDTLRRFAQVTVASQSSEISTMDRLRTSIAGS</sequence>
<dbReference type="PROSITE" id="PS51257">
    <property type="entry name" value="PROKAR_LIPOPROTEIN"/>
    <property type="match status" value="1"/>
</dbReference>
<gene>
    <name evidence="3" type="ORF">WCD58_31535</name>
</gene>
<organism evidence="3 4">
    <name type="scientific">Actinomycetospora flava</name>
    <dbReference type="NCBI Taxonomy" id="3129232"/>
    <lineage>
        <taxon>Bacteria</taxon>
        <taxon>Bacillati</taxon>
        <taxon>Actinomycetota</taxon>
        <taxon>Actinomycetes</taxon>
        <taxon>Pseudonocardiales</taxon>
        <taxon>Pseudonocardiaceae</taxon>
        <taxon>Actinomycetospora</taxon>
    </lineage>
</organism>
<evidence type="ECO:0000313" key="4">
    <source>
        <dbReference type="Proteomes" id="UP001369736"/>
    </source>
</evidence>
<dbReference type="PANTHER" id="PTHR36933">
    <property type="entry name" value="SLL0788 PROTEIN"/>
    <property type="match status" value="1"/>
</dbReference>
<dbReference type="EMBL" id="JBBEGM010000021">
    <property type="protein sequence ID" value="MEJ2865725.1"/>
    <property type="molecule type" value="Genomic_DNA"/>
</dbReference>
<dbReference type="InterPro" id="IPR012347">
    <property type="entry name" value="Ferritin-like"/>
</dbReference>
<dbReference type="Proteomes" id="UP001369736">
    <property type="component" value="Unassembled WGS sequence"/>
</dbReference>
<name>A0ABU8MGD3_9PSEU</name>
<dbReference type="PANTHER" id="PTHR36933:SF1">
    <property type="entry name" value="SLL0788 PROTEIN"/>
    <property type="match status" value="1"/>
</dbReference>
<keyword evidence="1" id="KW-0732">Signal</keyword>
<dbReference type="Gene3D" id="1.20.1260.10">
    <property type="match status" value="1"/>
</dbReference>
<evidence type="ECO:0000313" key="3">
    <source>
        <dbReference type="EMBL" id="MEJ2865725.1"/>
    </source>
</evidence>
<dbReference type="Pfam" id="PF03713">
    <property type="entry name" value="DUF305"/>
    <property type="match status" value="1"/>
</dbReference>
<reference evidence="3 4" key="1">
    <citation type="submission" date="2024-03" db="EMBL/GenBank/DDBJ databases">
        <title>Actinomycetospora sp. OC33-EN07, a novel actinomycete isolated from wild orchid (Aerides multiflora).</title>
        <authorList>
            <person name="Suriyachadkun C."/>
        </authorList>
    </citation>
    <scope>NUCLEOTIDE SEQUENCE [LARGE SCALE GENOMIC DNA]</scope>
    <source>
        <strain evidence="3 4">OC33-EN07</strain>
    </source>
</reference>
<feature type="domain" description="DUF305" evidence="2">
    <location>
        <begin position="26"/>
        <end position="165"/>
    </location>
</feature>